<keyword evidence="4" id="KW-0804">Transcription</keyword>
<dbReference type="GO" id="GO:0006352">
    <property type="term" value="P:DNA-templated transcription initiation"/>
    <property type="evidence" value="ECO:0007669"/>
    <property type="project" value="InterPro"/>
</dbReference>
<dbReference type="NCBIfam" id="TIGR02937">
    <property type="entry name" value="sigma70-ECF"/>
    <property type="match status" value="1"/>
</dbReference>
<dbReference type="InterPro" id="IPR014284">
    <property type="entry name" value="RNA_pol_sigma-70_dom"/>
</dbReference>
<dbReference type="Pfam" id="PF04542">
    <property type="entry name" value="Sigma70_r2"/>
    <property type="match status" value="1"/>
</dbReference>
<accession>A0A246K5H4</accession>
<evidence type="ECO:0000256" key="5">
    <source>
        <dbReference type="SAM" id="MobiDB-lite"/>
    </source>
</evidence>
<dbReference type="SUPFAM" id="SSF88659">
    <property type="entry name" value="Sigma3 and sigma4 domains of RNA polymerase sigma factors"/>
    <property type="match status" value="1"/>
</dbReference>
<protein>
    <submittedName>
        <fullName evidence="8">RNA polymerase subunit sigma-24</fullName>
    </submittedName>
</protein>
<evidence type="ECO:0000256" key="3">
    <source>
        <dbReference type="ARBA" id="ARBA00023082"/>
    </source>
</evidence>
<proteinExistence type="inferred from homology"/>
<dbReference type="Pfam" id="PF08281">
    <property type="entry name" value="Sigma70_r4_2"/>
    <property type="match status" value="1"/>
</dbReference>
<dbReference type="InterPro" id="IPR039425">
    <property type="entry name" value="RNA_pol_sigma-70-like"/>
</dbReference>
<name>A0A246K5H4_9SPHN</name>
<dbReference type="InterPro" id="IPR013325">
    <property type="entry name" value="RNA_pol_sigma_r2"/>
</dbReference>
<evidence type="ECO:0000313" key="9">
    <source>
        <dbReference type="Proteomes" id="UP000197097"/>
    </source>
</evidence>
<evidence type="ECO:0000256" key="1">
    <source>
        <dbReference type="ARBA" id="ARBA00010641"/>
    </source>
</evidence>
<dbReference type="InterPro" id="IPR013249">
    <property type="entry name" value="RNA_pol_sigma70_r4_t2"/>
</dbReference>
<organism evidence="8 9">
    <name type="scientific">Sphingopyxis witflariensis</name>
    <dbReference type="NCBI Taxonomy" id="173675"/>
    <lineage>
        <taxon>Bacteria</taxon>
        <taxon>Pseudomonadati</taxon>
        <taxon>Pseudomonadota</taxon>
        <taxon>Alphaproteobacteria</taxon>
        <taxon>Sphingomonadales</taxon>
        <taxon>Sphingomonadaceae</taxon>
        <taxon>Sphingopyxis</taxon>
    </lineage>
</organism>
<dbReference type="InterPro" id="IPR036388">
    <property type="entry name" value="WH-like_DNA-bd_sf"/>
</dbReference>
<evidence type="ECO:0000259" key="7">
    <source>
        <dbReference type="Pfam" id="PF08281"/>
    </source>
</evidence>
<dbReference type="EMBL" id="NISJ01000001">
    <property type="protein sequence ID" value="OWR01246.1"/>
    <property type="molecule type" value="Genomic_DNA"/>
</dbReference>
<comment type="caution">
    <text evidence="8">The sequence shown here is derived from an EMBL/GenBank/DDBJ whole genome shotgun (WGS) entry which is preliminary data.</text>
</comment>
<keyword evidence="9" id="KW-1185">Reference proteome</keyword>
<evidence type="ECO:0000256" key="2">
    <source>
        <dbReference type="ARBA" id="ARBA00023015"/>
    </source>
</evidence>
<dbReference type="SUPFAM" id="SSF88946">
    <property type="entry name" value="Sigma2 domain of RNA polymerase sigma factors"/>
    <property type="match status" value="1"/>
</dbReference>
<keyword evidence="2" id="KW-0805">Transcription regulation</keyword>
<dbReference type="GO" id="GO:0016987">
    <property type="term" value="F:sigma factor activity"/>
    <property type="evidence" value="ECO:0007669"/>
    <property type="project" value="UniProtKB-KW"/>
</dbReference>
<dbReference type="GO" id="GO:0003677">
    <property type="term" value="F:DNA binding"/>
    <property type="evidence" value="ECO:0007669"/>
    <property type="project" value="InterPro"/>
</dbReference>
<feature type="domain" description="RNA polymerase sigma-70 region 2" evidence="6">
    <location>
        <begin position="46"/>
        <end position="108"/>
    </location>
</feature>
<keyword evidence="3" id="KW-0731">Sigma factor</keyword>
<dbReference type="InterPro" id="IPR013324">
    <property type="entry name" value="RNA_pol_sigma_r3/r4-like"/>
</dbReference>
<dbReference type="PANTHER" id="PTHR43133:SF63">
    <property type="entry name" value="RNA POLYMERASE SIGMA FACTOR FECI-RELATED"/>
    <property type="match status" value="1"/>
</dbReference>
<dbReference type="OrthoDB" id="9794372at2"/>
<gene>
    <name evidence="8" type="ORF">CDQ91_02200</name>
</gene>
<dbReference type="Proteomes" id="UP000197097">
    <property type="component" value="Unassembled WGS sequence"/>
</dbReference>
<reference evidence="8 9" key="1">
    <citation type="journal article" date="2002" name="Int. J. Syst. Evol. Microbiol.">
        <title>Sphingopyxis witflariensis sp. nov., isolated from activated sludge.</title>
        <authorList>
            <person name="Kampfer P."/>
            <person name="Witzenberger R."/>
            <person name="Denner E.B."/>
            <person name="Busse H.J."/>
            <person name="Neef A."/>
        </authorList>
    </citation>
    <scope>NUCLEOTIDE SEQUENCE [LARGE SCALE GENOMIC DNA]</scope>
    <source>
        <strain evidence="8 9">DSM 14551</strain>
    </source>
</reference>
<evidence type="ECO:0000313" key="8">
    <source>
        <dbReference type="EMBL" id="OWR01246.1"/>
    </source>
</evidence>
<dbReference type="InterPro" id="IPR007627">
    <property type="entry name" value="RNA_pol_sigma70_r2"/>
</dbReference>
<dbReference type="CDD" id="cd06171">
    <property type="entry name" value="Sigma70_r4"/>
    <property type="match status" value="1"/>
</dbReference>
<dbReference type="AlphaFoldDB" id="A0A246K5H4"/>
<feature type="compositionally biased region" description="Polar residues" evidence="5">
    <location>
        <begin position="1"/>
        <end position="14"/>
    </location>
</feature>
<comment type="similarity">
    <text evidence="1">Belongs to the sigma-70 factor family. ECF subfamily.</text>
</comment>
<sequence length="200" mass="22340">MRARSKGSSLPSTSDHVDGQDSPIPTSTGPRAADAGYAALDSAFRNNGAVLLRYLGRHAGQEAAPDLMQEVFLRAAGSEQRHRLANPAAFLQRIARNLLINRAISRKRNKVILLPLQEEHDAASPPEQELEMEAADLLRLYERAVTDLSEKTRRVFLMHRVEELSYREIHQRLGISIATVEYHMMKALAHIAQVVDPTDE</sequence>
<evidence type="ECO:0000256" key="4">
    <source>
        <dbReference type="ARBA" id="ARBA00023163"/>
    </source>
</evidence>
<dbReference type="RefSeq" id="WP_088471055.1">
    <property type="nucleotide sequence ID" value="NZ_NISJ01000001.1"/>
</dbReference>
<dbReference type="Gene3D" id="1.10.10.10">
    <property type="entry name" value="Winged helix-like DNA-binding domain superfamily/Winged helix DNA-binding domain"/>
    <property type="match status" value="1"/>
</dbReference>
<dbReference type="PANTHER" id="PTHR43133">
    <property type="entry name" value="RNA POLYMERASE ECF-TYPE SIGMA FACTO"/>
    <property type="match status" value="1"/>
</dbReference>
<feature type="domain" description="RNA polymerase sigma factor 70 region 4 type 2" evidence="7">
    <location>
        <begin position="140"/>
        <end position="191"/>
    </location>
</feature>
<evidence type="ECO:0000259" key="6">
    <source>
        <dbReference type="Pfam" id="PF04542"/>
    </source>
</evidence>
<dbReference type="Gene3D" id="1.10.1740.10">
    <property type="match status" value="1"/>
</dbReference>
<feature type="region of interest" description="Disordered" evidence="5">
    <location>
        <begin position="1"/>
        <end position="32"/>
    </location>
</feature>